<dbReference type="EMBL" id="NPDY01000005">
    <property type="protein sequence ID" value="PJZ70167.1"/>
    <property type="molecule type" value="Genomic_DNA"/>
</dbReference>
<feature type="transmembrane region" description="Helical" evidence="1">
    <location>
        <begin position="97"/>
        <end position="115"/>
    </location>
</feature>
<keyword evidence="1" id="KW-0812">Transmembrane</keyword>
<protein>
    <submittedName>
        <fullName evidence="3">Uncharacterized protein</fullName>
    </submittedName>
</protein>
<proteinExistence type="predicted"/>
<feature type="transmembrane region" description="Helical" evidence="1">
    <location>
        <begin position="63"/>
        <end position="85"/>
    </location>
</feature>
<feature type="transmembrane region" description="Helical" evidence="1">
    <location>
        <begin position="164"/>
        <end position="182"/>
    </location>
</feature>
<feature type="transmembrane region" description="Helical" evidence="1">
    <location>
        <begin position="140"/>
        <end position="158"/>
    </location>
</feature>
<reference evidence="4 5" key="1">
    <citation type="submission" date="2017-07" db="EMBL/GenBank/DDBJ databases">
        <title>Leptospira spp. isolated from tropical soils.</title>
        <authorList>
            <person name="Thibeaux R."/>
            <person name="Iraola G."/>
            <person name="Ferres I."/>
            <person name="Bierque E."/>
            <person name="Girault D."/>
            <person name="Soupe-Gilbert M.-E."/>
            <person name="Picardeau M."/>
            <person name="Goarant C."/>
        </authorList>
    </citation>
    <scope>NUCLEOTIDE SEQUENCE [LARGE SCALE GENOMIC DNA]</scope>
    <source>
        <strain evidence="3 5">FH1-B-B1</strain>
        <strain evidence="2 4">FH1-B-C1</strain>
    </source>
</reference>
<feature type="transmembrane region" description="Helical" evidence="1">
    <location>
        <begin position="6"/>
        <end position="24"/>
    </location>
</feature>
<evidence type="ECO:0000313" key="5">
    <source>
        <dbReference type="Proteomes" id="UP000231990"/>
    </source>
</evidence>
<comment type="caution">
    <text evidence="3">The sequence shown here is derived from an EMBL/GenBank/DDBJ whole genome shotgun (WGS) entry which is preliminary data.</text>
</comment>
<keyword evidence="1" id="KW-0472">Membrane</keyword>
<dbReference type="Proteomes" id="UP000231962">
    <property type="component" value="Unassembled WGS sequence"/>
</dbReference>
<sequence length="209" mass="23801">MEFFLYLIFFAISLSVLALADYYWQLLFISGKDQFSKEELTDWVRILPSKILSIFEFSGNLQFGILAFASGAFVSYLWTLLGGLIGSPHYSDSFGNYFFLSFLMPALLLAFYPFLMEASLQDLPETNPDHPLVRFFEQEIPLISGVFISVIASNLAIYGLYHEIAFLFVLPNICVLGVLLILRWNGKVRFGGIHLDRRKDSDDDFGEDS</sequence>
<accession>A0A2M9ZMQ8</accession>
<name>A0A2M9ZMQ8_9LEPT</name>
<gene>
    <name evidence="2" type="ORF">CH360_08100</name>
    <name evidence="3" type="ORF">CH373_10355</name>
</gene>
<evidence type="ECO:0000256" key="1">
    <source>
        <dbReference type="SAM" id="Phobius"/>
    </source>
</evidence>
<evidence type="ECO:0000313" key="3">
    <source>
        <dbReference type="EMBL" id="PJZ73356.1"/>
    </source>
</evidence>
<evidence type="ECO:0000313" key="4">
    <source>
        <dbReference type="Proteomes" id="UP000231962"/>
    </source>
</evidence>
<keyword evidence="4" id="KW-1185">Reference proteome</keyword>
<dbReference type="AlphaFoldDB" id="A0A2M9ZMQ8"/>
<organism evidence="3 5">
    <name type="scientific">Leptospira perolatii</name>
    <dbReference type="NCBI Taxonomy" id="2023191"/>
    <lineage>
        <taxon>Bacteria</taxon>
        <taxon>Pseudomonadati</taxon>
        <taxon>Spirochaetota</taxon>
        <taxon>Spirochaetia</taxon>
        <taxon>Leptospirales</taxon>
        <taxon>Leptospiraceae</taxon>
        <taxon>Leptospira</taxon>
    </lineage>
</organism>
<dbReference type="Proteomes" id="UP000231990">
    <property type="component" value="Unassembled WGS sequence"/>
</dbReference>
<keyword evidence="1" id="KW-1133">Transmembrane helix</keyword>
<dbReference type="OrthoDB" id="325253at2"/>
<dbReference type="EMBL" id="NPDZ01000005">
    <property type="protein sequence ID" value="PJZ73356.1"/>
    <property type="molecule type" value="Genomic_DNA"/>
</dbReference>
<evidence type="ECO:0000313" key="2">
    <source>
        <dbReference type="EMBL" id="PJZ70167.1"/>
    </source>
</evidence>
<dbReference type="RefSeq" id="WP_100713504.1">
    <property type="nucleotide sequence ID" value="NZ_NPDY01000005.1"/>
</dbReference>